<keyword evidence="5" id="KW-0460">Magnesium</keyword>
<dbReference type="Proteomes" id="UP000031364">
    <property type="component" value="Unassembled WGS sequence"/>
</dbReference>
<keyword evidence="2" id="KW-0540">Nuclease</keyword>
<reference evidence="7 8" key="1">
    <citation type="journal article" date="2014" name="Int. J. Syst. Evol. Microbiol.">
        <title>Nocardia vulneris sp. nov., isolated from wounds of human patients in North America.</title>
        <authorList>
            <person name="Lasker B.A."/>
            <person name="Bell M."/>
            <person name="Klenk H.P."/>
            <person name="Sproer C."/>
            <person name="Schumann C."/>
            <person name="Schumann P."/>
            <person name="Brown J.M."/>
        </authorList>
    </citation>
    <scope>NUCLEOTIDE SEQUENCE [LARGE SCALE GENOMIC DNA]</scope>
    <source>
        <strain evidence="7 8">W9851</strain>
    </source>
</reference>
<feature type="domain" description="PIN" evidence="6">
    <location>
        <begin position="7"/>
        <end position="113"/>
    </location>
</feature>
<evidence type="ECO:0000256" key="4">
    <source>
        <dbReference type="ARBA" id="ARBA00022801"/>
    </source>
</evidence>
<dbReference type="InterPro" id="IPR051619">
    <property type="entry name" value="TypeII_TA_RNase_PINc/VapC"/>
</dbReference>
<dbReference type="EMBL" id="JNFP01000064">
    <property type="protein sequence ID" value="KIA60598.1"/>
    <property type="molecule type" value="Genomic_DNA"/>
</dbReference>
<dbReference type="PANTHER" id="PTHR35901:SF1">
    <property type="entry name" value="EXONUCLEASE VAPC9"/>
    <property type="match status" value="1"/>
</dbReference>
<keyword evidence="4" id="KW-0378">Hydrolase</keyword>
<evidence type="ECO:0000256" key="2">
    <source>
        <dbReference type="ARBA" id="ARBA00022722"/>
    </source>
</evidence>
<organism evidence="7 8">
    <name type="scientific">Nocardia vulneris</name>
    <dbReference type="NCBI Taxonomy" id="1141657"/>
    <lineage>
        <taxon>Bacteria</taxon>
        <taxon>Bacillati</taxon>
        <taxon>Actinomycetota</taxon>
        <taxon>Actinomycetes</taxon>
        <taxon>Mycobacteriales</taxon>
        <taxon>Nocardiaceae</taxon>
        <taxon>Nocardia</taxon>
    </lineage>
</organism>
<evidence type="ECO:0000313" key="7">
    <source>
        <dbReference type="EMBL" id="KIA60598.1"/>
    </source>
</evidence>
<gene>
    <name evidence="7" type="ORF">FG87_35950</name>
</gene>
<keyword evidence="1" id="KW-1277">Toxin-antitoxin system</keyword>
<proteinExistence type="predicted"/>
<protein>
    <recommendedName>
        <fullName evidence="6">PIN domain-containing protein</fullName>
    </recommendedName>
</protein>
<dbReference type="InterPro" id="IPR002716">
    <property type="entry name" value="PIN_dom"/>
</dbReference>
<keyword evidence="3" id="KW-0479">Metal-binding</keyword>
<evidence type="ECO:0000259" key="6">
    <source>
        <dbReference type="Pfam" id="PF01850"/>
    </source>
</evidence>
<dbReference type="CDD" id="cd09873">
    <property type="entry name" value="PIN_Pae0151-like"/>
    <property type="match status" value="1"/>
</dbReference>
<dbReference type="InterPro" id="IPR044153">
    <property type="entry name" value="PIN_Pae0151-like"/>
</dbReference>
<dbReference type="PANTHER" id="PTHR35901">
    <property type="entry name" value="RIBONUCLEASE VAPC3"/>
    <property type="match status" value="1"/>
</dbReference>
<dbReference type="Gene3D" id="3.40.50.1010">
    <property type="entry name" value="5'-nuclease"/>
    <property type="match status" value="1"/>
</dbReference>
<evidence type="ECO:0000256" key="1">
    <source>
        <dbReference type="ARBA" id="ARBA00022649"/>
    </source>
</evidence>
<name>A0ABR4Z5X3_9NOCA</name>
<sequence>MVDALLRTDAVGVALAKRISGSVCHAPHLIDAEVGSVLRKAERQAKITSDEALAGIRLAKILIDERYAHHGPLAAQAWQCRHTITFYDGLYVALAAALGIPLLTSDARLSNAPGLPCRVQLISS</sequence>
<evidence type="ECO:0000313" key="8">
    <source>
        <dbReference type="Proteomes" id="UP000031364"/>
    </source>
</evidence>
<comment type="caution">
    <text evidence="7">The sequence shown here is derived from an EMBL/GenBank/DDBJ whole genome shotgun (WGS) entry which is preliminary data.</text>
</comment>
<accession>A0ABR4Z5X3</accession>
<dbReference type="SUPFAM" id="SSF88723">
    <property type="entry name" value="PIN domain-like"/>
    <property type="match status" value="1"/>
</dbReference>
<evidence type="ECO:0000256" key="5">
    <source>
        <dbReference type="ARBA" id="ARBA00022842"/>
    </source>
</evidence>
<dbReference type="Pfam" id="PF01850">
    <property type="entry name" value="PIN"/>
    <property type="match status" value="1"/>
</dbReference>
<keyword evidence="8" id="KW-1185">Reference proteome</keyword>
<dbReference type="InterPro" id="IPR029060">
    <property type="entry name" value="PIN-like_dom_sf"/>
</dbReference>
<evidence type="ECO:0000256" key="3">
    <source>
        <dbReference type="ARBA" id="ARBA00022723"/>
    </source>
</evidence>